<dbReference type="InterPro" id="IPR045087">
    <property type="entry name" value="Cu-oxidase_fam"/>
</dbReference>
<evidence type="ECO:0000256" key="7">
    <source>
        <dbReference type="SAM" id="SignalP"/>
    </source>
</evidence>
<dbReference type="GO" id="GO:0005507">
    <property type="term" value="F:copper ion binding"/>
    <property type="evidence" value="ECO:0007669"/>
    <property type="project" value="InterPro"/>
</dbReference>
<keyword evidence="12" id="KW-1185">Reference proteome</keyword>
<keyword evidence="2" id="KW-0479">Metal-binding</keyword>
<dbReference type="SUPFAM" id="SSF49503">
    <property type="entry name" value="Cupredoxins"/>
    <property type="match status" value="3"/>
</dbReference>
<name>A0A0F4GTG8_9PEZI</name>
<dbReference type="InterPro" id="IPR008972">
    <property type="entry name" value="Cupredoxin"/>
</dbReference>
<keyword evidence="4" id="KW-0560">Oxidoreductase</keyword>
<evidence type="ECO:0000256" key="1">
    <source>
        <dbReference type="ARBA" id="ARBA00010609"/>
    </source>
</evidence>
<dbReference type="STRING" id="1047168.A0A0F4GTG8"/>
<comment type="caution">
    <text evidence="11">The sequence shown here is derived from an EMBL/GenBank/DDBJ whole genome shotgun (WGS) entry which is preliminary data.</text>
</comment>
<evidence type="ECO:0000259" key="9">
    <source>
        <dbReference type="Pfam" id="PF07731"/>
    </source>
</evidence>
<sequence length="586" mass="65692">MKLNILAIMLTGTAVLAAEIREYNLTLEASWIGSKMDGNPRAVLTVNGQSPGPVIEADEGDMLRVRVTNNMFIEATMHFHGIFQSDKYWNDGVPGVTQWPLEPRNSYTYEFKVSDNQTGSYFYHGHFGPAFADGQRGPIWIRPSASRPRPYDLISDDKKERAAMLAAEKKPKHVMVSDWNFDGMEVLIPLFRDAGVTPSCASSIIFNSKGRRFCVSRGELDQFDPERKRDSLGCLPPRVGAQFTNKRECEPTYTDLEVFEADHGDTWVLLNFIHPGAHHELRLSVDEHDMWIVAADGDFVKPTKVQAINLNMGDRISVLVPLDQKAGEYAIRASSIVEEHIIQGIAILRYAGIDERRQDGVMLVPDSKPHITLIGDMINGGRMMDELDDLAAFPPRSPPPTADHEFKFVVNQTTPSTWVLASEPHQGFRQQMPPILWNQQSMGPTSFGGLKNGSVVDIIYENAAYGDHPFHKHNHKAFIIGRGDGFWRWKNVAEAIKESPQNFNMIDPPLRDGARLAKEHGSWTVIRYTINFPALSMLHCHKIAHFAGGQQIVLMEGAEAMAPLPEYVQNLVHADFVPSNRYGPLD</sequence>
<dbReference type="PANTHER" id="PTHR11709:SF488">
    <property type="entry name" value="LACCASE-RELATED"/>
    <property type="match status" value="1"/>
</dbReference>
<evidence type="ECO:0000256" key="2">
    <source>
        <dbReference type="ARBA" id="ARBA00022723"/>
    </source>
</evidence>
<dbReference type="InterPro" id="IPR011707">
    <property type="entry name" value="Cu-oxidase-like_N"/>
</dbReference>
<evidence type="ECO:0000259" key="8">
    <source>
        <dbReference type="Pfam" id="PF00394"/>
    </source>
</evidence>
<dbReference type="CDD" id="cd13850">
    <property type="entry name" value="CuRO_1_Abr2_like"/>
    <property type="match status" value="1"/>
</dbReference>
<dbReference type="Pfam" id="PF07732">
    <property type="entry name" value="Cu-oxidase_3"/>
    <property type="match status" value="1"/>
</dbReference>
<evidence type="ECO:0000313" key="12">
    <source>
        <dbReference type="Proteomes" id="UP000033647"/>
    </source>
</evidence>
<evidence type="ECO:0000256" key="3">
    <source>
        <dbReference type="ARBA" id="ARBA00022729"/>
    </source>
</evidence>
<keyword evidence="3 7" id="KW-0732">Signal</keyword>
<evidence type="ECO:0000256" key="5">
    <source>
        <dbReference type="ARBA" id="ARBA00023008"/>
    </source>
</evidence>
<evidence type="ECO:0000256" key="4">
    <source>
        <dbReference type="ARBA" id="ARBA00023002"/>
    </source>
</evidence>
<feature type="domain" description="Plastocyanin-like" evidence="8">
    <location>
        <begin position="174"/>
        <end position="352"/>
    </location>
</feature>
<dbReference type="EMBL" id="LAFY01000306">
    <property type="protein sequence ID" value="KJY00740.1"/>
    <property type="molecule type" value="Genomic_DNA"/>
</dbReference>
<dbReference type="Gene3D" id="2.60.40.420">
    <property type="entry name" value="Cupredoxins - blue copper proteins"/>
    <property type="match status" value="3"/>
</dbReference>
<feature type="chain" id="PRO_5002469185" evidence="7">
    <location>
        <begin position="18"/>
        <end position="586"/>
    </location>
</feature>
<reference evidence="11 12" key="1">
    <citation type="submission" date="2015-03" db="EMBL/GenBank/DDBJ databases">
        <title>RNA-seq based gene annotation and comparative genomics of four Zymoseptoria species reveal species-specific pathogenicity related genes and transposable element activity.</title>
        <authorList>
            <person name="Grandaubert J."/>
            <person name="Bhattacharyya A."/>
            <person name="Stukenbrock E.H."/>
        </authorList>
    </citation>
    <scope>NUCLEOTIDE SEQUENCE [LARGE SCALE GENOMIC DNA]</scope>
    <source>
        <strain evidence="11 12">Zb18110</strain>
    </source>
</reference>
<dbReference type="OrthoDB" id="2121828at2759"/>
<evidence type="ECO:0000256" key="6">
    <source>
        <dbReference type="ARBA" id="ARBA00023180"/>
    </source>
</evidence>
<evidence type="ECO:0000259" key="10">
    <source>
        <dbReference type="Pfam" id="PF07732"/>
    </source>
</evidence>
<dbReference type="AlphaFoldDB" id="A0A0F4GTG8"/>
<keyword evidence="6" id="KW-0325">Glycoprotein</keyword>
<evidence type="ECO:0000313" key="11">
    <source>
        <dbReference type="EMBL" id="KJY00740.1"/>
    </source>
</evidence>
<accession>A0A0F4GTG8</accession>
<dbReference type="PANTHER" id="PTHR11709">
    <property type="entry name" value="MULTI-COPPER OXIDASE"/>
    <property type="match status" value="1"/>
</dbReference>
<dbReference type="InterPro" id="IPR011706">
    <property type="entry name" value="Cu-oxidase_C"/>
</dbReference>
<comment type="similarity">
    <text evidence="1">Belongs to the multicopper oxidase family.</text>
</comment>
<gene>
    <name evidence="11" type="ORF">TI39_contig314g00006</name>
</gene>
<dbReference type="Pfam" id="PF00394">
    <property type="entry name" value="Cu-oxidase"/>
    <property type="match status" value="1"/>
</dbReference>
<dbReference type="Pfam" id="PF07731">
    <property type="entry name" value="Cu-oxidase_2"/>
    <property type="match status" value="1"/>
</dbReference>
<feature type="domain" description="Plastocyanin-like" evidence="9">
    <location>
        <begin position="438"/>
        <end position="554"/>
    </location>
</feature>
<protein>
    <submittedName>
        <fullName evidence="11">Conidial pigment biosynthesis oxidase arb2 brown2 like protein</fullName>
    </submittedName>
</protein>
<dbReference type="InterPro" id="IPR001117">
    <property type="entry name" value="Cu-oxidase_2nd"/>
</dbReference>
<dbReference type="Proteomes" id="UP000033647">
    <property type="component" value="Unassembled WGS sequence"/>
</dbReference>
<dbReference type="GO" id="GO:0016491">
    <property type="term" value="F:oxidoreductase activity"/>
    <property type="evidence" value="ECO:0007669"/>
    <property type="project" value="UniProtKB-KW"/>
</dbReference>
<feature type="domain" description="Plastocyanin-like" evidence="10">
    <location>
        <begin position="34"/>
        <end position="145"/>
    </location>
</feature>
<feature type="signal peptide" evidence="7">
    <location>
        <begin position="1"/>
        <end position="17"/>
    </location>
</feature>
<organism evidence="11 12">
    <name type="scientific">Zymoseptoria brevis</name>
    <dbReference type="NCBI Taxonomy" id="1047168"/>
    <lineage>
        <taxon>Eukaryota</taxon>
        <taxon>Fungi</taxon>
        <taxon>Dikarya</taxon>
        <taxon>Ascomycota</taxon>
        <taxon>Pezizomycotina</taxon>
        <taxon>Dothideomycetes</taxon>
        <taxon>Dothideomycetidae</taxon>
        <taxon>Mycosphaerellales</taxon>
        <taxon>Mycosphaerellaceae</taxon>
        <taxon>Zymoseptoria</taxon>
    </lineage>
</organism>
<dbReference type="CDD" id="cd13876">
    <property type="entry name" value="CuRO_2_Abr2_like"/>
    <property type="match status" value="1"/>
</dbReference>
<keyword evidence="5" id="KW-0186">Copper</keyword>
<proteinExistence type="inferred from homology"/>